<dbReference type="GO" id="GO:0010181">
    <property type="term" value="F:FMN binding"/>
    <property type="evidence" value="ECO:0007669"/>
    <property type="project" value="TreeGrafter"/>
</dbReference>
<dbReference type="Gene3D" id="2.40.30.10">
    <property type="entry name" value="Translation factors"/>
    <property type="match status" value="1"/>
</dbReference>
<dbReference type="Gene3D" id="3.40.50.970">
    <property type="match status" value="1"/>
</dbReference>
<dbReference type="InParanoid" id="A0A1D2VC12"/>
<keyword evidence="9" id="KW-0521">NADP</keyword>
<evidence type="ECO:0000256" key="8">
    <source>
        <dbReference type="ARBA" id="ARBA00022827"/>
    </source>
</evidence>
<dbReference type="GO" id="GO:0005829">
    <property type="term" value="C:cytosol"/>
    <property type="evidence" value="ECO:0007669"/>
    <property type="project" value="TreeGrafter"/>
</dbReference>
<dbReference type="SUPFAM" id="SSF63380">
    <property type="entry name" value="Riboflavin synthase domain-like"/>
    <property type="match status" value="1"/>
</dbReference>
<dbReference type="PANTHER" id="PTHR19384">
    <property type="entry name" value="NITRIC OXIDE SYNTHASE-RELATED"/>
    <property type="match status" value="1"/>
</dbReference>
<evidence type="ECO:0000313" key="16">
    <source>
        <dbReference type="Proteomes" id="UP000095038"/>
    </source>
</evidence>
<dbReference type="AlphaFoldDB" id="A0A1D2VC12"/>
<dbReference type="InterPro" id="IPR023173">
    <property type="entry name" value="NADPH_Cyt_P450_Rdtase_alpha"/>
</dbReference>
<dbReference type="Gene3D" id="3.40.920.10">
    <property type="entry name" value="Pyruvate-ferredoxin oxidoreductase, PFOR, domain III"/>
    <property type="match status" value="1"/>
</dbReference>
<evidence type="ECO:0000256" key="13">
    <source>
        <dbReference type="ARBA" id="ARBA00059320"/>
    </source>
</evidence>
<keyword evidence="6" id="KW-0285">Flavoprotein</keyword>
<dbReference type="FunCoup" id="A0A1D2VC12">
    <property type="interactions" value="429"/>
</dbReference>
<keyword evidence="11" id="KW-0560">Oxidoreductase</keyword>
<dbReference type="Pfam" id="PF00175">
    <property type="entry name" value="NAD_binding_1"/>
    <property type="match status" value="1"/>
</dbReference>
<dbReference type="Gene3D" id="3.40.50.920">
    <property type="match status" value="1"/>
</dbReference>
<evidence type="ECO:0000256" key="9">
    <source>
        <dbReference type="ARBA" id="ARBA00022857"/>
    </source>
</evidence>
<dbReference type="FunFam" id="1.20.990.10:FF:000010">
    <property type="entry name" value="Sulfite reductase [NADPH] flavoprotein component"/>
    <property type="match status" value="1"/>
</dbReference>
<keyword evidence="7" id="KW-0288">FMN</keyword>
<dbReference type="GO" id="GO:0000103">
    <property type="term" value="P:sulfate assimilation"/>
    <property type="evidence" value="ECO:0007669"/>
    <property type="project" value="EnsemblFungi"/>
</dbReference>
<dbReference type="OrthoDB" id="1856718at2759"/>
<evidence type="ECO:0000256" key="6">
    <source>
        <dbReference type="ARBA" id="ARBA00022630"/>
    </source>
</evidence>
<evidence type="ECO:0000256" key="4">
    <source>
        <dbReference type="ARBA" id="ARBA00012604"/>
    </source>
</evidence>
<protein>
    <recommendedName>
        <fullName evidence="4">assimilatory sulfite reductase (NADPH)</fullName>
        <ecNumber evidence="4">1.8.1.2</ecNumber>
    </recommendedName>
</protein>
<evidence type="ECO:0000256" key="7">
    <source>
        <dbReference type="ARBA" id="ARBA00022643"/>
    </source>
</evidence>
<dbReference type="STRING" id="1344418.A0A1D2VC12"/>
<evidence type="ECO:0000259" key="14">
    <source>
        <dbReference type="PROSITE" id="PS51384"/>
    </source>
</evidence>
<comment type="catalytic activity">
    <reaction evidence="12">
        <text>hydrogen sulfide + 3 NADP(+) + 3 H2O = sulfite + 3 NADPH + 4 H(+)</text>
        <dbReference type="Rhea" id="RHEA:13801"/>
        <dbReference type="ChEBI" id="CHEBI:15377"/>
        <dbReference type="ChEBI" id="CHEBI:15378"/>
        <dbReference type="ChEBI" id="CHEBI:17359"/>
        <dbReference type="ChEBI" id="CHEBI:29919"/>
        <dbReference type="ChEBI" id="CHEBI:57783"/>
        <dbReference type="ChEBI" id="CHEBI:58349"/>
        <dbReference type="EC" id="1.8.1.2"/>
    </reaction>
</comment>
<evidence type="ECO:0000256" key="12">
    <source>
        <dbReference type="ARBA" id="ARBA00052219"/>
    </source>
</evidence>
<dbReference type="InterPro" id="IPR009014">
    <property type="entry name" value="Transketo_C/PFOR_II"/>
</dbReference>
<dbReference type="SUPFAM" id="SSF52343">
    <property type="entry name" value="Ferredoxin reductase-like, C-terminal NADP-linked domain"/>
    <property type="match status" value="1"/>
</dbReference>
<dbReference type="GeneID" id="30968845"/>
<dbReference type="Gene3D" id="1.20.990.10">
    <property type="entry name" value="NADPH-cytochrome p450 Reductase, Chain A, domain 3"/>
    <property type="match status" value="1"/>
</dbReference>
<dbReference type="EMBL" id="KV454487">
    <property type="protein sequence ID" value="ODV59244.1"/>
    <property type="molecule type" value="Genomic_DNA"/>
</dbReference>
<dbReference type="InterPro" id="IPR001709">
    <property type="entry name" value="Flavoprot_Pyr_Nucl_cyt_Rdtase"/>
</dbReference>
<evidence type="ECO:0000256" key="1">
    <source>
        <dbReference type="ARBA" id="ARBA00001917"/>
    </source>
</evidence>
<name>A0A1D2VC12_9ASCO</name>
<dbReference type="EC" id="1.8.1.2" evidence="4"/>
<evidence type="ECO:0000256" key="10">
    <source>
        <dbReference type="ARBA" id="ARBA00022982"/>
    </source>
</evidence>
<accession>A0A1D2VC12</accession>
<comment type="function">
    <text evidence="13">This enzyme catalyzes the 6-electron reduction of sulfite to sulfide. This is one of several activities required for the biosynthesis of L-cysteine from sulfate.</text>
</comment>
<dbReference type="InterPro" id="IPR001433">
    <property type="entry name" value="OxRdtase_FAD/NAD-bd"/>
</dbReference>
<dbReference type="GO" id="GO:0009337">
    <property type="term" value="C:sulfite reductase complex (NADPH)"/>
    <property type="evidence" value="ECO:0007669"/>
    <property type="project" value="EnsemblFungi"/>
</dbReference>
<dbReference type="GO" id="GO:0050660">
    <property type="term" value="F:flavin adenine dinucleotide binding"/>
    <property type="evidence" value="ECO:0007669"/>
    <property type="project" value="TreeGrafter"/>
</dbReference>
<dbReference type="CDD" id="cd06207">
    <property type="entry name" value="CyPoR_like"/>
    <property type="match status" value="1"/>
</dbReference>
<dbReference type="InterPro" id="IPR017927">
    <property type="entry name" value="FAD-bd_FR_type"/>
</dbReference>
<dbReference type="PROSITE" id="PS51384">
    <property type="entry name" value="FAD_FR"/>
    <property type="match status" value="1"/>
</dbReference>
<keyword evidence="10" id="KW-0249">Electron transport</keyword>
<dbReference type="Gene3D" id="3.40.50.80">
    <property type="entry name" value="Nucleotide-binding domain of ferredoxin-NADP reductase (FNR) module"/>
    <property type="match status" value="1"/>
</dbReference>
<proteinExistence type="predicted"/>
<evidence type="ECO:0000256" key="3">
    <source>
        <dbReference type="ARBA" id="ARBA00004774"/>
    </source>
</evidence>
<dbReference type="PRINTS" id="PR00371">
    <property type="entry name" value="FPNCR"/>
</dbReference>
<dbReference type="InterPro" id="IPR002869">
    <property type="entry name" value="Pyrv_flavodox_OxRed_cen"/>
</dbReference>
<evidence type="ECO:0000313" key="15">
    <source>
        <dbReference type="EMBL" id="ODV59244.1"/>
    </source>
</evidence>
<dbReference type="InterPro" id="IPR003097">
    <property type="entry name" value="CysJ-like_FAD-binding"/>
</dbReference>
<dbReference type="PANTHER" id="PTHR19384:SF109">
    <property type="entry name" value="SULFITE REDUCTASE [NADPH] FLAVOPROTEIN COMPONENT"/>
    <property type="match status" value="1"/>
</dbReference>
<dbReference type="InterPro" id="IPR017938">
    <property type="entry name" value="Riboflavin_synthase-like_b-brl"/>
</dbReference>
<dbReference type="FunFam" id="3.40.50.80:FF:000011">
    <property type="entry name" value="Sulfite reductase flavoprotein component"/>
    <property type="match status" value="1"/>
</dbReference>
<evidence type="ECO:0000256" key="2">
    <source>
        <dbReference type="ARBA" id="ARBA00001974"/>
    </source>
</evidence>
<dbReference type="GO" id="GO:0004783">
    <property type="term" value="F:sulfite reductase (NADPH) activity"/>
    <property type="evidence" value="ECO:0007669"/>
    <property type="project" value="UniProtKB-EC"/>
</dbReference>
<dbReference type="Pfam" id="PF00667">
    <property type="entry name" value="FAD_binding_1"/>
    <property type="match status" value="1"/>
</dbReference>
<dbReference type="Proteomes" id="UP000095038">
    <property type="component" value="Unassembled WGS sequence"/>
</dbReference>
<comment type="cofactor">
    <cofactor evidence="2">
        <name>FAD</name>
        <dbReference type="ChEBI" id="CHEBI:57692"/>
    </cofactor>
</comment>
<dbReference type="SUPFAM" id="SSF52922">
    <property type="entry name" value="TK C-terminal domain-like"/>
    <property type="match status" value="1"/>
</dbReference>
<comment type="cofactor">
    <cofactor evidence="1">
        <name>FMN</name>
        <dbReference type="ChEBI" id="CHEBI:58210"/>
    </cofactor>
</comment>
<evidence type="ECO:0000256" key="5">
    <source>
        <dbReference type="ARBA" id="ARBA00022448"/>
    </source>
</evidence>
<sequence length="1086" mass="122144">MSTTSVESSLPNLKVSSAAKFDLPFGVPSDPNLIYKTIYTTAHSLISQTNYALSDNIFTFENLGPSSNTNIDSSLHLWSVFARKNANDNIPTVTQLETRPGALSTVLGFLSDDSSSPIPIFASGATLPQIQSTLFNLYINSNTQNIIGLLPFSFNINTLDYDFDSNRFTSNYVTPLNVAKNLNFNVVTPLSHSVELQHLSLLSLALAKHEPSVFLYDGLSSFRESISFDDILNPLQLSNVFKRLTYSLNSRLFESSKNKFFFALDSLNEILSTNYKPFEYYGHKNPSKVFVTYGTSESESFKPVITTLSSIFNLPISLISVRIPLPFKSDDFVSLIPKSTKSIVLLNQILPDQSSQSILKSNISIALFYHGSALKVNEVINHNYSPDFTWSVKTAQNIVHGYFSNPEVFAVLPYLSRNNDYKLSGKYLFYYPDNASIIDVPSRLAHTFSLDKSSVFFKSKLDNITHFGILEFQLSINSNVNGEVDNADLAIVENLEFFSHSYNILSNIKSGGTILISSTCEKSNDFDAYLNEILSPSFKKTVVERDIEIVKIDVNAVGEILETHGRTKSIIHQVAFLKYANPEITVDEIVRNLWQSFGSDVELLASVLSSVVLRIFQFGLKKFKIPVQQWRELKSLDSDINVLSLPYSIRQTSFVRSPRESVILDNGPLFTPPVSVPKLLSFKESYDVKLDLRPDLQTTKNFIVKVRENKRLTPLNYSRNIFHIDFDITGTGLKYEIGESLGIHGKNNENDVNEFLQIFGIDPDQLVDIPSKSDPAQIEVRTAFQVFSENIDIAGKPPKRFYESLAIFAADEQEKKKLEFLASAGGATELKKIQEEDYYTYTDVFEKFKSARPALTDLVKIIEPLKRREYSIASSQKMHPNSVHLLIVVVDWVDKRGRKRFGQCSKYISDLKVGSELVVSVKPSVMKLPPLTTQPIVMSGLGTGLAPFKAFVEEKLWQKSQGYEIGEIYLYLGSRHRKEEYLYGELWEACKDAGIITHIGAAFSRDQPNKIYIQDRIRESIEDLKTAIVTKNGSFYLCGPTWPVPDITAALEDIVSLAARENNKTVDPVEAVEEMKEAGRYVLEVY</sequence>
<keyword evidence="5" id="KW-0813">Transport</keyword>
<dbReference type="RefSeq" id="XP_020045551.1">
    <property type="nucleotide sequence ID" value="XM_020195209.1"/>
</dbReference>
<dbReference type="InterPro" id="IPR039261">
    <property type="entry name" value="FNR_nucleotide-bd"/>
</dbReference>
<organism evidence="15 16">
    <name type="scientific">Ascoidea rubescens DSM 1968</name>
    <dbReference type="NCBI Taxonomy" id="1344418"/>
    <lineage>
        <taxon>Eukaryota</taxon>
        <taxon>Fungi</taxon>
        <taxon>Dikarya</taxon>
        <taxon>Ascomycota</taxon>
        <taxon>Saccharomycotina</taxon>
        <taxon>Saccharomycetes</taxon>
        <taxon>Ascoideaceae</taxon>
        <taxon>Ascoidea</taxon>
    </lineage>
</organism>
<reference evidence="16" key="1">
    <citation type="submission" date="2016-05" db="EMBL/GenBank/DDBJ databases">
        <title>Comparative genomics of biotechnologically important yeasts.</title>
        <authorList>
            <consortium name="DOE Joint Genome Institute"/>
            <person name="Riley R."/>
            <person name="Haridas S."/>
            <person name="Wolfe K.H."/>
            <person name="Lopes M.R."/>
            <person name="Hittinger C.T."/>
            <person name="Goker M."/>
            <person name="Salamov A."/>
            <person name="Wisecaver J."/>
            <person name="Long T.M."/>
            <person name="Aerts A.L."/>
            <person name="Barry K."/>
            <person name="Choi C."/>
            <person name="Clum A."/>
            <person name="Coughlan A.Y."/>
            <person name="Deshpande S."/>
            <person name="Douglass A.P."/>
            <person name="Hanson S.J."/>
            <person name="Klenk H.-P."/>
            <person name="Labutti K."/>
            <person name="Lapidus A."/>
            <person name="Lindquist E."/>
            <person name="Lipzen A."/>
            <person name="Meier-Kolthoff J.P."/>
            <person name="Ohm R.A."/>
            <person name="Otillar R.P."/>
            <person name="Pangilinan J."/>
            <person name="Peng Y."/>
            <person name="Rokas A."/>
            <person name="Rosa C.A."/>
            <person name="Scheuner C."/>
            <person name="Sibirny A.A."/>
            <person name="Slot J.C."/>
            <person name="Stielow J.B."/>
            <person name="Sun H."/>
            <person name="Kurtzman C.P."/>
            <person name="Blackwell M."/>
            <person name="Grigoriev I.V."/>
            <person name="Jeffries T.W."/>
        </authorList>
    </citation>
    <scope>NUCLEOTIDE SEQUENCE [LARGE SCALE GENOMIC DNA]</scope>
    <source>
        <strain evidence="16">DSM 1968</strain>
    </source>
</reference>
<comment type="pathway">
    <text evidence="3">Sulfur metabolism; hydrogen sulfide biosynthesis; hydrogen sulfide from sulfite (NADPH route): step 1/1.</text>
</comment>
<keyword evidence="8" id="KW-0274">FAD</keyword>
<keyword evidence="16" id="KW-1185">Reference proteome</keyword>
<evidence type="ECO:0000256" key="11">
    <source>
        <dbReference type="ARBA" id="ARBA00023002"/>
    </source>
</evidence>
<gene>
    <name evidence="15" type="ORF">ASCRUDRAFT_9639</name>
</gene>
<feature type="domain" description="FAD-binding FR-type" evidence="14">
    <location>
        <begin position="699"/>
        <end position="930"/>
    </location>
</feature>
<dbReference type="SUPFAM" id="SSF53323">
    <property type="entry name" value="Pyruvate-ferredoxin oxidoreductase, PFOR, domain III"/>
    <property type="match status" value="1"/>
</dbReference>